<comment type="caution">
    <text evidence="1">The sequence shown here is derived from an EMBL/GenBank/DDBJ whole genome shotgun (WGS) entry which is preliminary data.</text>
</comment>
<dbReference type="EMBL" id="JAOPJF010000090">
    <property type="protein sequence ID" value="KAK1140119.1"/>
    <property type="molecule type" value="Genomic_DNA"/>
</dbReference>
<reference evidence="1 2" key="1">
    <citation type="journal article" date="2023" name="ACS Omega">
        <title>Identification of the Neoaspergillic Acid Biosynthesis Gene Cluster by Establishing an In Vitro CRISPR-Ribonucleoprotein Genetic System in Aspergillus melleus.</title>
        <authorList>
            <person name="Yuan B."/>
            <person name="Grau M.F."/>
            <person name="Murata R.M."/>
            <person name="Torok T."/>
            <person name="Venkateswaran K."/>
            <person name="Stajich J.E."/>
            <person name="Wang C.C.C."/>
        </authorList>
    </citation>
    <scope>NUCLEOTIDE SEQUENCE [LARGE SCALE GENOMIC DNA]</scope>
    <source>
        <strain evidence="1 2">IMV 1140</strain>
    </source>
</reference>
<sequence>MTKGCYTCRRRRIICDNGLPTCRKCRDAGKECLGYQKPLVWVKGGVASRGKMMGRSFDDAIANPPRNQSEATSALPNNDLPTSESPAIPTPTPKQTGPESTRDTSDIAQVEMKERRITPNRVNARISSLPAPRALVDPLFQDLSPLTRFYISHFNQHLVGYLALYSHVNNPFRQLTPLVGESPVLAHALAATGALHYAIVANYDFSPTPWSNGGAALAETRLSPEEIEKAVVSSMCRRPASKTYEHFLGFKQRTLHQLSQDLHDPSKRTDNRTLATIMILALMDAIESGDGAWKYHLEGAKQLLSSRGSGNNPLFKQSMTDSLDTFAIDGCLLIQLMGSTLARPGSLTKPFYSSDMGAGVLKRLEETSWVGCPAYLLEVIFIVHAGWCSDPDTDSTAHHPTLNFPSPFLPEDSNPFQSPGALLRHIQAFNPVAWAQAMQTCLYLPDQTMRIALASVYRAAVYLYASRVLSRPRAGAAMSNSFGLPPDHSTVANRLIREIALIPVSDPHFKCLIWPSFIAGAECRDPVQRPILLQTLSTLYYDITSVNVRNAAWVLSLMWRKRDARRQEAAAAAAAASGQSPSSSSPISPSSSSPVSPISTATFTPPDTSPGSSTITDTTYDDDDFDWIQELDNSRIDWLFI</sequence>
<proteinExistence type="predicted"/>
<keyword evidence="2" id="KW-1185">Reference proteome</keyword>
<dbReference type="Proteomes" id="UP001177260">
    <property type="component" value="Unassembled WGS sequence"/>
</dbReference>
<evidence type="ECO:0000313" key="1">
    <source>
        <dbReference type="EMBL" id="KAK1140119.1"/>
    </source>
</evidence>
<gene>
    <name evidence="1" type="ORF">N8T08_010875</name>
</gene>
<organism evidence="1 2">
    <name type="scientific">Aspergillus melleus</name>
    <dbReference type="NCBI Taxonomy" id="138277"/>
    <lineage>
        <taxon>Eukaryota</taxon>
        <taxon>Fungi</taxon>
        <taxon>Dikarya</taxon>
        <taxon>Ascomycota</taxon>
        <taxon>Pezizomycotina</taxon>
        <taxon>Eurotiomycetes</taxon>
        <taxon>Eurotiomycetidae</taxon>
        <taxon>Eurotiales</taxon>
        <taxon>Aspergillaceae</taxon>
        <taxon>Aspergillus</taxon>
        <taxon>Aspergillus subgen. Circumdati</taxon>
    </lineage>
</organism>
<name>A0ACC3AQV0_9EURO</name>
<protein>
    <submittedName>
        <fullName evidence="1">Uncharacterized protein</fullName>
    </submittedName>
</protein>
<accession>A0ACC3AQV0</accession>
<evidence type="ECO:0000313" key="2">
    <source>
        <dbReference type="Proteomes" id="UP001177260"/>
    </source>
</evidence>